<dbReference type="SUPFAM" id="SSF51556">
    <property type="entry name" value="Metallo-dependent hydrolases"/>
    <property type="match status" value="1"/>
</dbReference>
<proteinExistence type="predicted"/>
<dbReference type="PANTHER" id="PTHR21240:SF28">
    <property type="entry name" value="ISO-OROTATE DECARBOXYLASE (EUROFUNG)"/>
    <property type="match status" value="1"/>
</dbReference>
<dbReference type="InterPro" id="IPR032466">
    <property type="entry name" value="Metal_Hydrolase"/>
</dbReference>
<dbReference type="PANTHER" id="PTHR21240">
    <property type="entry name" value="2-AMINO-3-CARBOXYLMUCONATE-6-SEMIALDEHYDE DECARBOXYLASE"/>
    <property type="match status" value="1"/>
</dbReference>
<accession>A0A346A0I4</accession>
<reference evidence="3 4" key="1">
    <citation type="submission" date="2018-07" db="EMBL/GenBank/DDBJ databases">
        <authorList>
            <person name="Quirk P.G."/>
            <person name="Krulwich T.A."/>
        </authorList>
    </citation>
    <scope>NUCLEOTIDE SEQUENCE [LARGE SCALE GENOMIC DNA]</scope>
    <source>
        <strain evidence="3 4">CC-BB4</strain>
    </source>
</reference>
<protein>
    <submittedName>
        <fullName evidence="3">Amidohydrolase</fullName>
    </submittedName>
</protein>
<dbReference type="EMBL" id="CP031417">
    <property type="protein sequence ID" value="AXK82681.1"/>
    <property type="molecule type" value="Genomic_DNA"/>
</dbReference>
<dbReference type="GO" id="GO:0016831">
    <property type="term" value="F:carboxy-lyase activity"/>
    <property type="evidence" value="ECO:0007669"/>
    <property type="project" value="InterPro"/>
</dbReference>
<dbReference type="InterPro" id="IPR006680">
    <property type="entry name" value="Amidohydro-rel"/>
</dbReference>
<evidence type="ECO:0000256" key="1">
    <source>
        <dbReference type="ARBA" id="ARBA00023239"/>
    </source>
</evidence>
<gene>
    <name evidence="3" type="ORF">DW352_20420</name>
</gene>
<evidence type="ECO:0000313" key="4">
    <source>
        <dbReference type="Proteomes" id="UP000254889"/>
    </source>
</evidence>
<organism evidence="3 4">
    <name type="scientific">Pseudolabrys taiwanensis</name>
    <dbReference type="NCBI Taxonomy" id="331696"/>
    <lineage>
        <taxon>Bacteria</taxon>
        <taxon>Pseudomonadati</taxon>
        <taxon>Pseudomonadota</taxon>
        <taxon>Alphaproteobacteria</taxon>
        <taxon>Hyphomicrobiales</taxon>
        <taxon>Xanthobacteraceae</taxon>
        <taxon>Pseudolabrys</taxon>
    </lineage>
</organism>
<dbReference type="KEGG" id="ptaw:DW352_20420"/>
<dbReference type="Proteomes" id="UP000254889">
    <property type="component" value="Chromosome"/>
</dbReference>
<dbReference type="GO" id="GO:0019748">
    <property type="term" value="P:secondary metabolic process"/>
    <property type="evidence" value="ECO:0007669"/>
    <property type="project" value="TreeGrafter"/>
</dbReference>
<keyword evidence="3" id="KW-0378">Hydrolase</keyword>
<feature type="domain" description="Amidohydrolase-related" evidence="2">
    <location>
        <begin position="97"/>
        <end position="324"/>
    </location>
</feature>
<dbReference type="InterPro" id="IPR032465">
    <property type="entry name" value="ACMSD"/>
</dbReference>
<keyword evidence="4" id="KW-1185">Reference proteome</keyword>
<evidence type="ECO:0000313" key="3">
    <source>
        <dbReference type="EMBL" id="AXK82681.1"/>
    </source>
</evidence>
<dbReference type="Pfam" id="PF04909">
    <property type="entry name" value="Amidohydro_2"/>
    <property type="match status" value="1"/>
</dbReference>
<evidence type="ECO:0000259" key="2">
    <source>
        <dbReference type="Pfam" id="PF04909"/>
    </source>
</evidence>
<dbReference type="OrthoDB" id="9799024at2"/>
<dbReference type="Gene3D" id="3.20.20.140">
    <property type="entry name" value="Metal-dependent hydrolases"/>
    <property type="match status" value="1"/>
</dbReference>
<dbReference type="AlphaFoldDB" id="A0A346A0I4"/>
<sequence>MSTGASSDNRKSAVQPIKLDIHTHLVPVDAAALAGIDGVSWDAAAGAMTVDGHTLGMKPLYAPDKLIAWLDANAIGAAWISAPPPLYRQHLSESAAAAWCDYVNRGLADIAQRHANRLTALPHLPIEHPALAADIAARAIAAGRHRFSAPSGGPGRMLSDAAYTPLWQALDKANAFVLFHPGENDDARLTPFYLTNLLGNPYETTVAIAHIVFGGIAERYPNIKFCFAHGGGAAAMLAGRFERAFHTDRPGVDKSLEPPRVALQRLWVDCITHERGALHLAASIFGKKHVVFGSDWPFPMGVIEPQAQLAWLEGDERKRVVEDNLTALSA</sequence>
<dbReference type="GO" id="GO:0005737">
    <property type="term" value="C:cytoplasm"/>
    <property type="evidence" value="ECO:0007669"/>
    <property type="project" value="TreeGrafter"/>
</dbReference>
<dbReference type="GO" id="GO:0016787">
    <property type="term" value="F:hydrolase activity"/>
    <property type="evidence" value="ECO:0007669"/>
    <property type="project" value="UniProtKB-KW"/>
</dbReference>
<name>A0A346A0I4_9HYPH</name>
<keyword evidence="1" id="KW-0456">Lyase</keyword>